<protein>
    <recommendedName>
        <fullName evidence="3">DUF4295 domain-containing protein</fullName>
    </recommendedName>
</protein>
<sequence>MSKKGGDNQKKKISKKMTLAIRIVKSKKTGCYTFENKMIYSDEKINIFFKKSNEL</sequence>
<dbReference type="Proteomes" id="UP000217805">
    <property type="component" value="Chromosome"/>
</dbReference>
<gene>
    <name evidence="1" type="ORF">BPAY_111</name>
</gene>
<evidence type="ECO:0000313" key="2">
    <source>
        <dbReference type="Proteomes" id="UP000217805"/>
    </source>
</evidence>
<organism evidence="1 2">
    <name type="scientific">Blattabacterium cuenoti BPAY</name>
    <dbReference type="NCBI Taxonomy" id="1457031"/>
    <lineage>
        <taxon>Bacteria</taxon>
        <taxon>Pseudomonadati</taxon>
        <taxon>Bacteroidota</taxon>
        <taxon>Flavobacteriia</taxon>
        <taxon>Flavobacteriales</taxon>
        <taxon>Blattabacteriaceae</taxon>
        <taxon>Blattabacterium</taxon>
    </lineage>
</organism>
<keyword evidence="2" id="KW-1185">Reference proteome</keyword>
<dbReference type="InterPro" id="IPR025379">
    <property type="entry name" value="DUF4295"/>
</dbReference>
<name>A0ABM7EY35_9FLAO</name>
<dbReference type="Pfam" id="PF14128">
    <property type="entry name" value="DUF4295"/>
    <property type="match status" value="1"/>
</dbReference>
<dbReference type="EMBL" id="AP014609">
    <property type="protein sequence ID" value="BAR91869.1"/>
    <property type="molecule type" value="Genomic_DNA"/>
</dbReference>
<accession>A0ABM7EY35</accession>
<proteinExistence type="predicted"/>
<dbReference type="RefSeq" id="WP_096377971.1">
    <property type="nucleotide sequence ID" value="NZ_AP014609.1"/>
</dbReference>
<evidence type="ECO:0000313" key="1">
    <source>
        <dbReference type="EMBL" id="BAR91869.1"/>
    </source>
</evidence>
<evidence type="ECO:0008006" key="3">
    <source>
        <dbReference type="Google" id="ProtNLM"/>
    </source>
</evidence>
<reference evidence="1 2" key="1">
    <citation type="journal article" date="2015" name="Microbes Environ.">
        <title>An Efficient Strategy Developed for Next-Generation Sequencing of Endosymbiont Genomes Performed Using Crude DNA Isolated from Host Tissues: A Case Study of Blattabacterium cuenoti Inhabiting the Fat Bodies of Cockroaches.</title>
        <authorList>
            <person name="Kinjo Y."/>
            <person name="Saitoh S."/>
            <person name="Tokuda G."/>
        </authorList>
    </citation>
    <scope>NUCLEOTIDE SEQUENCE [LARGE SCALE GENOMIC DNA]</scope>
    <source>
        <strain evidence="1 2">BPAY</strain>
    </source>
</reference>